<dbReference type="Gene3D" id="3.90.70.10">
    <property type="entry name" value="Cysteine proteinases"/>
    <property type="match status" value="1"/>
</dbReference>
<feature type="compositionally biased region" description="Basic and acidic residues" evidence="1">
    <location>
        <begin position="800"/>
        <end position="818"/>
    </location>
</feature>
<feature type="region of interest" description="Disordered" evidence="1">
    <location>
        <begin position="383"/>
        <end position="429"/>
    </location>
</feature>
<dbReference type="GO" id="GO:0005634">
    <property type="term" value="C:nucleus"/>
    <property type="evidence" value="ECO:0007669"/>
    <property type="project" value="TreeGrafter"/>
</dbReference>
<dbReference type="SUPFAM" id="SSF54001">
    <property type="entry name" value="Cysteine proteinases"/>
    <property type="match status" value="1"/>
</dbReference>
<dbReference type="PROSITE" id="PS00973">
    <property type="entry name" value="USP_2"/>
    <property type="match status" value="1"/>
</dbReference>
<sequence length="818" mass="90235">MPRPTPPTTIYPLLSKYNAKLLDLLKAEYRPAEIASILRVISAEFEDIFRSTTSAARLLPFISSLCAVLARVMMNRSLGKSSDKSALWLLEALSNIDPGSRLGEFLAGQRLTLKKDGANLKPAPFNRAMTMGDLRLQWFHIAERTALRHLPREFDLVASDAYDYVAMSAADGQVEYLPAGLVSLAGFQQHSGVNVYLASWVYPDVFTPERAVTCMRILAVAMEEHICQKQRHHHTVTCRFPKPFLDRAGEALVEDLPRAIGMYYERISTEDAESMVKLTGRLVRYLACHEKPVRRGEQATNRVKAAVALRELRFGSREGFAENIWKLYDACYDVKDVTALRLTLVRCGLEQACRAVRTLGTEQNINLMRQACDLIHYVPPITTQRASPPKAPVRHPVEKPPEMRTSPRSTEVPSAPPAEEVFTPSEDVSPVMAEKPPAVAVKGKPGLTLDSLPEAYRSMASTTVPPTTDRLRTETPGSYGDEPPSPAKKAGGMINTGTLCYANATLQVLSRLPGILDDVGSGPVTKAFSEVVEELTSSEPQLANAEPLLRALGLPLDQEMDASEFLMKLLDGLSGENGDKGSSLEHLICGESKCTTQVDCPDLACINSTLVSSDTYTALPVPMCDCGDLRSALKEMFGRPSIVEGEVKCGCGRLTRNGTAIRRSWLESDKLPPVLIFVLQRFAEDGRKKAIGKFLYCQDLNVRPFTENRIGSPILYELVGVVCHEGQSCDLGHYVSYVRAAGLEDRFVSFDDATVRMGLRFGPMVWETAGSVYMLVYRRKVDGVDEPVEGAAAEEEETRDYDSREYHSTVEQDGGAKR</sequence>
<evidence type="ECO:0000313" key="3">
    <source>
        <dbReference type="EMBL" id="KAF4670642.1"/>
    </source>
</evidence>
<dbReference type="GO" id="GO:0006508">
    <property type="term" value="P:proteolysis"/>
    <property type="evidence" value="ECO:0007669"/>
    <property type="project" value="UniProtKB-KW"/>
</dbReference>
<dbReference type="InterPro" id="IPR028889">
    <property type="entry name" value="USP"/>
</dbReference>
<keyword evidence="4" id="KW-1185">Reference proteome</keyword>
<dbReference type="PROSITE" id="PS50235">
    <property type="entry name" value="USP_3"/>
    <property type="match status" value="1"/>
</dbReference>
<dbReference type="GO" id="GO:0016579">
    <property type="term" value="P:protein deubiquitination"/>
    <property type="evidence" value="ECO:0007669"/>
    <property type="project" value="InterPro"/>
</dbReference>
<dbReference type="InterPro" id="IPR050164">
    <property type="entry name" value="Peptidase_C19"/>
</dbReference>
<evidence type="ECO:0000256" key="1">
    <source>
        <dbReference type="SAM" id="MobiDB-lite"/>
    </source>
</evidence>
<dbReference type="Proteomes" id="UP000591131">
    <property type="component" value="Unassembled WGS sequence"/>
</dbReference>
<dbReference type="PANTHER" id="PTHR24006">
    <property type="entry name" value="UBIQUITIN CARBOXYL-TERMINAL HYDROLASE"/>
    <property type="match status" value="1"/>
</dbReference>
<dbReference type="GO" id="GO:0004843">
    <property type="term" value="F:cysteine-type deubiquitinase activity"/>
    <property type="evidence" value="ECO:0007669"/>
    <property type="project" value="InterPro"/>
</dbReference>
<dbReference type="EMBL" id="JAAPAO010000148">
    <property type="protein sequence ID" value="KAF4670642.1"/>
    <property type="molecule type" value="Genomic_DNA"/>
</dbReference>
<keyword evidence="3" id="KW-0645">Protease</keyword>
<evidence type="ECO:0000313" key="4">
    <source>
        <dbReference type="Proteomes" id="UP000591131"/>
    </source>
</evidence>
<dbReference type="InterPro" id="IPR018200">
    <property type="entry name" value="USP_CS"/>
</dbReference>
<dbReference type="InterPro" id="IPR038765">
    <property type="entry name" value="Papain-like_cys_pep_sf"/>
</dbReference>
<keyword evidence="3" id="KW-0378">Hydrolase</keyword>
<organism evidence="3 4">
    <name type="scientific">Perkinsus chesapeaki</name>
    <name type="common">Clam parasite</name>
    <name type="synonym">Perkinsus andrewsi</name>
    <dbReference type="NCBI Taxonomy" id="330153"/>
    <lineage>
        <taxon>Eukaryota</taxon>
        <taxon>Sar</taxon>
        <taxon>Alveolata</taxon>
        <taxon>Perkinsozoa</taxon>
        <taxon>Perkinsea</taxon>
        <taxon>Perkinsida</taxon>
        <taxon>Perkinsidae</taxon>
        <taxon>Perkinsus</taxon>
    </lineage>
</organism>
<feature type="region of interest" description="Disordered" evidence="1">
    <location>
        <begin position="460"/>
        <end position="489"/>
    </location>
</feature>
<accession>A0A7J6MG70</accession>
<gene>
    <name evidence="3" type="primary">UBP15_2</name>
    <name evidence="3" type="ORF">FOL47_001904</name>
</gene>
<dbReference type="GO" id="GO:0005829">
    <property type="term" value="C:cytosol"/>
    <property type="evidence" value="ECO:0007669"/>
    <property type="project" value="TreeGrafter"/>
</dbReference>
<evidence type="ECO:0000259" key="2">
    <source>
        <dbReference type="PROSITE" id="PS50235"/>
    </source>
</evidence>
<protein>
    <submittedName>
        <fullName evidence="3">Ubiquitin-specific protease ubp15</fullName>
    </submittedName>
</protein>
<feature type="region of interest" description="Disordered" evidence="1">
    <location>
        <begin position="787"/>
        <end position="818"/>
    </location>
</feature>
<name>A0A7J6MG70_PERCH</name>
<dbReference type="OrthoDB" id="292964at2759"/>
<comment type="caution">
    <text evidence="3">The sequence shown here is derived from an EMBL/GenBank/DDBJ whole genome shotgun (WGS) entry which is preliminary data.</text>
</comment>
<dbReference type="CDD" id="cd02257">
    <property type="entry name" value="Peptidase_C19"/>
    <property type="match status" value="1"/>
</dbReference>
<dbReference type="AlphaFoldDB" id="A0A7J6MG70"/>
<dbReference type="Pfam" id="PF00443">
    <property type="entry name" value="UCH"/>
    <property type="match status" value="1"/>
</dbReference>
<feature type="domain" description="USP" evidence="2">
    <location>
        <begin position="491"/>
        <end position="780"/>
    </location>
</feature>
<dbReference type="InterPro" id="IPR001394">
    <property type="entry name" value="Peptidase_C19_UCH"/>
</dbReference>
<proteinExistence type="predicted"/>
<feature type="compositionally biased region" description="Acidic residues" evidence="1">
    <location>
        <begin position="787"/>
        <end position="799"/>
    </location>
</feature>
<reference evidence="3 4" key="1">
    <citation type="submission" date="2020-04" db="EMBL/GenBank/DDBJ databases">
        <title>Perkinsus chesapeaki whole genome sequence.</title>
        <authorList>
            <person name="Bogema D.R."/>
        </authorList>
    </citation>
    <scope>NUCLEOTIDE SEQUENCE [LARGE SCALE GENOMIC DNA]</scope>
    <source>
        <strain evidence="3">ATCC PRA-425</strain>
    </source>
</reference>